<keyword evidence="8 9" id="KW-0539">Nucleus</keyword>
<proteinExistence type="inferred from homology"/>
<dbReference type="Pfam" id="PF07575">
    <property type="entry name" value="Nucleopor_Nup85"/>
    <property type="match status" value="2"/>
</dbReference>
<evidence type="ECO:0000256" key="1">
    <source>
        <dbReference type="ARBA" id="ARBA00004567"/>
    </source>
</evidence>
<dbReference type="GO" id="GO:0006606">
    <property type="term" value="P:protein import into nucleus"/>
    <property type="evidence" value="ECO:0007669"/>
    <property type="project" value="TreeGrafter"/>
</dbReference>
<comment type="caution">
    <text evidence="11">The sequence shown here is derived from an EMBL/GenBank/DDBJ whole genome shotgun (WGS) entry which is preliminary data.</text>
</comment>
<dbReference type="InterPro" id="IPR011502">
    <property type="entry name" value="Nucleoporin_Nup85"/>
</dbReference>
<comment type="subunit">
    <text evidence="9">Component of the nuclear pore complex (NPC).</text>
</comment>
<feature type="compositionally biased region" description="Low complexity" evidence="10">
    <location>
        <begin position="9"/>
        <end position="20"/>
    </location>
</feature>
<keyword evidence="3 9" id="KW-0813">Transport</keyword>
<feature type="compositionally biased region" description="Low complexity" evidence="10">
    <location>
        <begin position="761"/>
        <end position="777"/>
    </location>
</feature>
<sequence length="813" mass="87616">MPAFSFAQPGPSSSNSGENPFARQPAPADSTATHDAPASKSRTAAPKLRESRAFVIEAYTIWASLQRIVAEYEAKTIAQYGAQGSGAVPPPEQVQYYGRVCSLYRDAIIKQLPLINNNADLTAPQKQKSLAHHAAMHALLALVEILYFPRDGRGEGLVAEELLDWVNTTDRAPSAEEGTELVALASPWDSPAFFPYLHRCLLRGHLASAAALLNLVVAQHPAPYLQTVARLVAELVASFPRSTNYRTESAFATALRAWRNSTLPQTRSEIDRALSEAESDPVLGGPDNEDERASFEQGFTVVLDLLTGSEQALLDSAADWREALSAFGIWSAPGSLRRADLPAIVDRITSDAHPVDTSLPTEVAQLALFKGDVAGVLKTLTGPWAWLGTHIADLLSHLHLPMFDLPPPPPTTTATTGGGAQQDDEVDSLGLREHFLLDWGQRCVGADPGLWRIACEYWTACGRPGKEKARELIKRLEIVAPGEQERDEREKRKRAEPESRTDGMDVEGAEAAAAPRKDADAEAAALLATLGGAGRRVDELLIVCASLDLEAEFIDICSRYADWLVERKRYGEAVAYAVRAGDGTKVATIAELIGEEYVVSGQEAFVKHVDSLPTSLLRPNDPASAEASSGAELPSLSELPSLTSDALRPHLSRLAFLARYRDFLALYAAGARRGAAELLVLLLTSGVAPKKWWAVMLLDAVPLLETAPPLVSLAETFELLRILEELLTPIVVSSSPRDIFGSLKLLGRLAESAGTESTSQGAPPAAAKAKKVGASAVEGEKEKEGERLRRAMSQMEVVRTALARHLATCSCLE</sequence>
<feature type="region of interest" description="Disordered" evidence="10">
    <location>
        <begin position="269"/>
        <end position="290"/>
    </location>
</feature>
<dbReference type="EMBL" id="PJQD01000005">
    <property type="protein sequence ID" value="POY76412.1"/>
    <property type="molecule type" value="Genomic_DNA"/>
</dbReference>
<evidence type="ECO:0000256" key="5">
    <source>
        <dbReference type="ARBA" id="ARBA00022927"/>
    </source>
</evidence>
<organism evidence="11 12">
    <name type="scientific">Rhodotorula taiwanensis</name>
    <dbReference type="NCBI Taxonomy" id="741276"/>
    <lineage>
        <taxon>Eukaryota</taxon>
        <taxon>Fungi</taxon>
        <taxon>Dikarya</taxon>
        <taxon>Basidiomycota</taxon>
        <taxon>Pucciniomycotina</taxon>
        <taxon>Microbotryomycetes</taxon>
        <taxon>Sporidiobolales</taxon>
        <taxon>Sporidiobolaceae</taxon>
        <taxon>Rhodotorula</taxon>
    </lineage>
</organism>
<dbReference type="GO" id="GO:0017056">
    <property type="term" value="F:structural constituent of nuclear pore"/>
    <property type="evidence" value="ECO:0007669"/>
    <property type="project" value="TreeGrafter"/>
</dbReference>
<evidence type="ECO:0000256" key="9">
    <source>
        <dbReference type="RuleBase" id="RU365073"/>
    </source>
</evidence>
<keyword evidence="4 9" id="KW-0509">mRNA transport</keyword>
<evidence type="ECO:0000256" key="8">
    <source>
        <dbReference type="ARBA" id="ARBA00023242"/>
    </source>
</evidence>
<feature type="region of interest" description="Disordered" evidence="10">
    <location>
        <begin position="483"/>
        <end position="516"/>
    </location>
</feature>
<evidence type="ECO:0000313" key="12">
    <source>
        <dbReference type="Proteomes" id="UP000237144"/>
    </source>
</evidence>
<evidence type="ECO:0000256" key="2">
    <source>
        <dbReference type="ARBA" id="ARBA00005573"/>
    </source>
</evidence>
<dbReference type="STRING" id="741276.A0A2S5BI17"/>
<feature type="region of interest" description="Disordered" evidence="10">
    <location>
        <begin position="1"/>
        <end position="45"/>
    </location>
</feature>
<comment type="subcellular location">
    <subcellularLocation>
        <location evidence="1 9">Nucleus</location>
        <location evidence="1 9">Nuclear pore complex</location>
    </subcellularLocation>
</comment>
<keyword evidence="9" id="KW-0472">Membrane</keyword>
<reference evidence="11 12" key="1">
    <citation type="journal article" date="2018" name="Front. Microbiol.">
        <title>Prospects for Fungal Bioremediation of Acidic Radioactive Waste Sites: Characterization and Genome Sequence of Rhodotorula taiwanensis MD1149.</title>
        <authorList>
            <person name="Tkavc R."/>
            <person name="Matrosova V.Y."/>
            <person name="Grichenko O.E."/>
            <person name="Gostincar C."/>
            <person name="Volpe R.P."/>
            <person name="Klimenkova P."/>
            <person name="Gaidamakova E.K."/>
            <person name="Zhou C.E."/>
            <person name="Stewart B.J."/>
            <person name="Lyman M.G."/>
            <person name="Malfatti S.A."/>
            <person name="Rubinfeld B."/>
            <person name="Courtot M."/>
            <person name="Singh J."/>
            <person name="Dalgard C.L."/>
            <person name="Hamilton T."/>
            <person name="Frey K.G."/>
            <person name="Gunde-Cimerman N."/>
            <person name="Dugan L."/>
            <person name="Daly M.J."/>
        </authorList>
    </citation>
    <scope>NUCLEOTIDE SEQUENCE [LARGE SCALE GENOMIC DNA]</scope>
    <source>
        <strain evidence="11 12">MD1149</strain>
    </source>
</reference>
<dbReference type="GO" id="GO:0045893">
    <property type="term" value="P:positive regulation of DNA-templated transcription"/>
    <property type="evidence" value="ECO:0007669"/>
    <property type="project" value="TreeGrafter"/>
</dbReference>
<feature type="compositionally biased region" description="Basic and acidic residues" evidence="10">
    <location>
        <begin position="483"/>
        <end position="503"/>
    </location>
</feature>
<comment type="similarity">
    <text evidence="2 9">Belongs to the nucleoporin Nup85 family.</text>
</comment>
<dbReference type="OrthoDB" id="17644at2759"/>
<keyword evidence="5 9" id="KW-0653">Protein transport</keyword>
<dbReference type="PANTHER" id="PTHR13373">
    <property type="entry name" value="FROUNT PROTEIN-RELATED"/>
    <property type="match status" value="1"/>
</dbReference>
<dbReference type="Proteomes" id="UP000237144">
    <property type="component" value="Unassembled WGS sequence"/>
</dbReference>
<dbReference type="GO" id="GO:0006406">
    <property type="term" value="P:mRNA export from nucleus"/>
    <property type="evidence" value="ECO:0007669"/>
    <property type="project" value="TreeGrafter"/>
</dbReference>
<evidence type="ECO:0000313" key="11">
    <source>
        <dbReference type="EMBL" id="POY76412.1"/>
    </source>
</evidence>
<evidence type="ECO:0000256" key="10">
    <source>
        <dbReference type="SAM" id="MobiDB-lite"/>
    </source>
</evidence>
<feature type="region of interest" description="Disordered" evidence="10">
    <location>
        <begin position="405"/>
        <end position="424"/>
    </location>
</feature>
<protein>
    <recommendedName>
        <fullName evidence="9">Nuclear pore complex protein Nup85</fullName>
    </recommendedName>
</protein>
<dbReference type="GO" id="GO:0031080">
    <property type="term" value="C:nuclear pore outer ring"/>
    <property type="evidence" value="ECO:0007669"/>
    <property type="project" value="TreeGrafter"/>
</dbReference>
<feature type="region of interest" description="Disordered" evidence="10">
    <location>
        <begin position="754"/>
        <end position="786"/>
    </location>
</feature>
<name>A0A2S5BI17_9BASI</name>
<dbReference type="PANTHER" id="PTHR13373:SF21">
    <property type="entry name" value="NUCLEAR PORE COMPLEX PROTEIN NUP85"/>
    <property type="match status" value="1"/>
</dbReference>
<keyword evidence="7 9" id="KW-0906">Nuclear pore complex</keyword>
<evidence type="ECO:0000256" key="7">
    <source>
        <dbReference type="ARBA" id="ARBA00023132"/>
    </source>
</evidence>
<evidence type="ECO:0000256" key="3">
    <source>
        <dbReference type="ARBA" id="ARBA00022448"/>
    </source>
</evidence>
<keyword evidence="6 9" id="KW-0811">Translocation</keyword>
<accession>A0A2S5BI17</accession>
<dbReference type="AlphaFoldDB" id="A0A2S5BI17"/>
<comment type="function">
    <text evidence="9">Functions as a component of the nuclear pore complex (NPC).</text>
</comment>
<keyword evidence="12" id="KW-1185">Reference proteome</keyword>
<evidence type="ECO:0000256" key="6">
    <source>
        <dbReference type="ARBA" id="ARBA00023010"/>
    </source>
</evidence>
<evidence type="ECO:0000256" key="4">
    <source>
        <dbReference type="ARBA" id="ARBA00022816"/>
    </source>
</evidence>
<gene>
    <name evidence="11" type="ORF">BMF94_0610</name>
</gene>
<dbReference type="GO" id="GO:0031965">
    <property type="term" value="C:nuclear membrane"/>
    <property type="evidence" value="ECO:0007669"/>
    <property type="project" value="UniProtKB-UniRule"/>
</dbReference>